<dbReference type="SUPFAM" id="SSF81383">
    <property type="entry name" value="F-box domain"/>
    <property type="match status" value="1"/>
</dbReference>
<dbReference type="InterPro" id="IPR001810">
    <property type="entry name" value="F-box_dom"/>
</dbReference>
<evidence type="ECO:0000313" key="2">
    <source>
        <dbReference type="EMBL" id="ESQ47436.1"/>
    </source>
</evidence>
<dbReference type="PANTHER" id="PTHR31672:SF13">
    <property type="entry name" value="F-BOX PROTEIN CPR30-LIKE"/>
    <property type="match status" value="1"/>
</dbReference>
<dbReference type="SMART" id="SM00256">
    <property type="entry name" value="FBOX"/>
    <property type="match status" value="1"/>
</dbReference>
<name>V4NLY4_EUTSA</name>
<dbReference type="AlphaFoldDB" id="V4NLY4"/>
<accession>V4NLY4</accession>
<dbReference type="KEGG" id="eus:EUTSA_v100283121m"/>
<protein>
    <recommendedName>
        <fullName evidence="1">F-box domain-containing protein</fullName>
    </recommendedName>
</protein>
<evidence type="ECO:0000259" key="1">
    <source>
        <dbReference type="PROSITE" id="PS50181"/>
    </source>
</evidence>
<dbReference type="EMBL" id="KI517416">
    <property type="protein sequence ID" value="ESQ47436.1"/>
    <property type="molecule type" value="Genomic_DNA"/>
</dbReference>
<gene>
    <name evidence="2" type="ORF">EUTSA_v100283121mg</name>
</gene>
<dbReference type="InterPro" id="IPR036047">
    <property type="entry name" value="F-box-like_dom_sf"/>
</dbReference>
<dbReference type="PANTHER" id="PTHR31672">
    <property type="entry name" value="BNACNNG10540D PROTEIN"/>
    <property type="match status" value="1"/>
</dbReference>
<reference evidence="2 3" key="1">
    <citation type="journal article" date="2013" name="Front. Plant Sci.">
        <title>The Reference Genome of the Halophytic Plant Eutrema salsugineum.</title>
        <authorList>
            <person name="Yang R."/>
            <person name="Jarvis D.E."/>
            <person name="Chen H."/>
            <person name="Beilstein M.A."/>
            <person name="Grimwood J."/>
            <person name="Jenkins J."/>
            <person name="Shu S."/>
            <person name="Prochnik S."/>
            <person name="Xin M."/>
            <person name="Ma C."/>
            <person name="Schmutz J."/>
            <person name="Wing R.A."/>
            <person name="Mitchell-Olds T."/>
            <person name="Schumaker K.S."/>
            <person name="Wang X."/>
        </authorList>
    </citation>
    <scope>NUCLEOTIDE SEQUENCE [LARGE SCALE GENOMIC DNA]</scope>
</reference>
<dbReference type="Gene3D" id="1.20.1280.50">
    <property type="match status" value="1"/>
</dbReference>
<dbReference type="Pfam" id="PF00646">
    <property type="entry name" value="F-box"/>
    <property type="match status" value="1"/>
</dbReference>
<organism evidence="2 3">
    <name type="scientific">Eutrema salsugineum</name>
    <name type="common">Saltwater cress</name>
    <name type="synonym">Sisymbrium salsugineum</name>
    <dbReference type="NCBI Taxonomy" id="72664"/>
    <lineage>
        <taxon>Eukaryota</taxon>
        <taxon>Viridiplantae</taxon>
        <taxon>Streptophyta</taxon>
        <taxon>Embryophyta</taxon>
        <taxon>Tracheophyta</taxon>
        <taxon>Spermatophyta</taxon>
        <taxon>Magnoliopsida</taxon>
        <taxon>eudicotyledons</taxon>
        <taxon>Gunneridae</taxon>
        <taxon>Pentapetalae</taxon>
        <taxon>rosids</taxon>
        <taxon>malvids</taxon>
        <taxon>Brassicales</taxon>
        <taxon>Brassicaceae</taxon>
        <taxon>Eutremeae</taxon>
        <taxon>Eutrema</taxon>
    </lineage>
</organism>
<proteinExistence type="predicted"/>
<dbReference type="Gramene" id="ESQ47436">
    <property type="protein sequence ID" value="ESQ47436"/>
    <property type="gene ID" value="EUTSA_v100283121mg"/>
</dbReference>
<sequence>MMELPFDVVERILEKLPVKSLLRFKSVSKQWMWTIESQYFKERQLVFSQQRRDLDVLLINPIEWFDVGKVTKSEKKN</sequence>
<feature type="domain" description="F-box" evidence="1">
    <location>
        <begin position="1"/>
        <end position="43"/>
    </location>
</feature>
<dbReference type="OMA" id="MWTIESQ"/>
<dbReference type="CDD" id="cd22157">
    <property type="entry name" value="F-box_AtFBW1-like"/>
    <property type="match status" value="1"/>
</dbReference>
<keyword evidence="3" id="KW-1185">Reference proteome</keyword>
<dbReference type="Proteomes" id="UP000030689">
    <property type="component" value="Unassembled WGS sequence"/>
</dbReference>
<feature type="non-terminal residue" evidence="2">
    <location>
        <position position="77"/>
    </location>
</feature>
<dbReference type="PROSITE" id="PS50181">
    <property type="entry name" value="FBOX"/>
    <property type="match status" value="1"/>
</dbReference>
<dbReference type="InterPro" id="IPR050796">
    <property type="entry name" value="SCF_F-box_component"/>
</dbReference>
<evidence type="ECO:0000313" key="3">
    <source>
        <dbReference type="Proteomes" id="UP000030689"/>
    </source>
</evidence>